<evidence type="ECO:0000313" key="2">
    <source>
        <dbReference type="Proteomes" id="UP000004105"/>
    </source>
</evidence>
<accession>F2B9R0</accession>
<dbReference type="Proteomes" id="UP000004105">
    <property type="component" value="Unassembled WGS sequence"/>
</dbReference>
<proteinExistence type="predicted"/>
<gene>
    <name evidence="1" type="ORF">HMPREF9123_0432</name>
</gene>
<name>F2B9R0_9NEIS</name>
<dbReference type="HOGENOM" id="CLU_3236422_0_0_4"/>
<organism evidence="1 2">
    <name type="scientific">Neisseria bacilliformis ATCC BAA-1200</name>
    <dbReference type="NCBI Taxonomy" id="888742"/>
    <lineage>
        <taxon>Bacteria</taxon>
        <taxon>Pseudomonadati</taxon>
        <taxon>Pseudomonadota</taxon>
        <taxon>Betaproteobacteria</taxon>
        <taxon>Neisseriales</taxon>
        <taxon>Neisseriaceae</taxon>
        <taxon>Neisseria</taxon>
    </lineage>
</organism>
<protein>
    <submittedName>
        <fullName evidence="1">Uncharacterized protein</fullName>
    </submittedName>
</protein>
<dbReference type="AlphaFoldDB" id="F2B9R0"/>
<dbReference type="EMBL" id="AFAY01000007">
    <property type="protein sequence ID" value="EGF11795.1"/>
    <property type="molecule type" value="Genomic_DNA"/>
</dbReference>
<sequence>MACATHPTHGFSDGLFALQWIQVKSIRCRPGGERPSEKRFQLC</sequence>
<evidence type="ECO:0000313" key="1">
    <source>
        <dbReference type="EMBL" id="EGF11795.1"/>
    </source>
</evidence>
<comment type="caution">
    <text evidence="1">The sequence shown here is derived from an EMBL/GenBank/DDBJ whole genome shotgun (WGS) entry which is preliminary data.</text>
</comment>
<reference evidence="1 2" key="1">
    <citation type="submission" date="2011-02" db="EMBL/GenBank/DDBJ databases">
        <authorList>
            <person name="Muzny D."/>
            <person name="Qin X."/>
            <person name="Deng J."/>
            <person name="Jiang H."/>
            <person name="Liu Y."/>
            <person name="Qu J."/>
            <person name="Song X.-Z."/>
            <person name="Zhang L."/>
            <person name="Thornton R."/>
            <person name="Coyle M."/>
            <person name="Francisco L."/>
            <person name="Jackson L."/>
            <person name="Javaid M."/>
            <person name="Korchina V."/>
            <person name="Kovar C."/>
            <person name="Mata R."/>
            <person name="Mathew T."/>
            <person name="Ngo R."/>
            <person name="Nguyen L."/>
            <person name="Nguyen N."/>
            <person name="Okwuonu G."/>
            <person name="Ongeri F."/>
            <person name="Pham C."/>
            <person name="Simmons D."/>
            <person name="Wilczek-Boney K."/>
            <person name="Hale W."/>
            <person name="Jakkamsetti A."/>
            <person name="Pham P."/>
            <person name="Ruth R."/>
            <person name="San Lucas F."/>
            <person name="Warren J."/>
            <person name="Zhang J."/>
            <person name="Zhao Z."/>
            <person name="Zhou C."/>
            <person name="Zhu D."/>
            <person name="Lee S."/>
            <person name="Bess C."/>
            <person name="Blankenburg K."/>
            <person name="Forbes L."/>
            <person name="Fu Q."/>
            <person name="Gubbala S."/>
            <person name="Hirani K."/>
            <person name="Jayaseelan J.C."/>
            <person name="Lara F."/>
            <person name="Munidasa M."/>
            <person name="Palculict T."/>
            <person name="Patil S."/>
            <person name="Pu L.-L."/>
            <person name="Saada N."/>
            <person name="Tang L."/>
            <person name="Weissenberger G."/>
            <person name="Zhu Y."/>
            <person name="Hemphill L."/>
            <person name="Shang Y."/>
            <person name="Youmans B."/>
            <person name="Ayvaz T."/>
            <person name="Ross M."/>
            <person name="Santibanez J."/>
            <person name="Aqrawi P."/>
            <person name="Gross S."/>
            <person name="Joshi V."/>
            <person name="Fowler G."/>
            <person name="Nazareth L."/>
            <person name="Reid J."/>
            <person name="Worley K."/>
            <person name="Petrosino J."/>
            <person name="Highlander S."/>
            <person name="Gibbs R."/>
        </authorList>
    </citation>
    <scope>NUCLEOTIDE SEQUENCE [LARGE SCALE GENOMIC DNA]</scope>
    <source>
        <strain evidence="1 2">ATCC BAA-1200</strain>
    </source>
</reference>
<keyword evidence="2" id="KW-1185">Reference proteome</keyword>